<feature type="compositionally biased region" description="Pro residues" evidence="1">
    <location>
        <begin position="148"/>
        <end position="160"/>
    </location>
</feature>
<name>A0ABV5PXZ2_9ACTN</name>
<organism evidence="3 4">
    <name type="scientific">Nonomuraea roseola</name>
    <dbReference type="NCBI Taxonomy" id="46179"/>
    <lineage>
        <taxon>Bacteria</taxon>
        <taxon>Bacillati</taxon>
        <taxon>Actinomycetota</taxon>
        <taxon>Actinomycetes</taxon>
        <taxon>Streptosporangiales</taxon>
        <taxon>Streptosporangiaceae</taxon>
        <taxon>Nonomuraea</taxon>
    </lineage>
</organism>
<keyword evidence="2" id="KW-1133">Transmembrane helix</keyword>
<dbReference type="RefSeq" id="WP_346126550.1">
    <property type="nucleotide sequence ID" value="NZ_BAAAXC010000015.1"/>
</dbReference>
<dbReference type="EMBL" id="JBHMCE010000004">
    <property type="protein sequence ID" value="MFB9528090.1"/>
    <property type="molecule type" value="Genomic_DNA"/>
</dbReference>
<evidence type="ECO:0000313" key="3">
    <source>
        <dbReference type="EMBL" id="MFB9528090.1"/>
    </source>
</evidence>
<evidence type="ECO:0000256" key="1">
    <source>
        <dbReference type="SAM" id="MobiDB-lite"/>
    </source>
</evidence>
<sequence>MSPEQHGPAPIQKAVFVDHSGRRRRLVIVSSIASGVLALAMFAIVIGGLFSSTTLSVSGWPGNDGESPASAASPGASEPAATPRASMSRRPTPTATPTRTRAIPTVRSRVTRRATPSQQPVPDTVVDPREPSPSAEPSATPSGDPRPSTEPTPDPTPDQPPGLDKTPPGHAQGKTKGPKE</sequence>
<keyword evidence="2" id="KW-0472">Membrane</keyword>
<protein>
    <submittedName>
        <fullName evidence="3">Uncharacterized protein</fullName>
    </submittedName>
</protein>
<gene>
    <name evidence="3" type="ORF">ACFFRN_15850</name>
</gene>
<proteinExistence type="predicted"/>
<dbReference type="Proteomes" id="UP001589646">
    <property type="component" value="Unassembled WGS sequence"/>
</dbReference>
<feature type="compositionally biased region" description="Low complexity" evidence="1">
    <location>
        <begin position="132"/>
        <end position="147"/>
    </location>
</feature>
<feature type="compositionally biased region" description="Low complexity" evidence="1">
    <location>
        <begin position="89"/>
        <end position="105"/>
    </location>
</feature>
<keyword evidence="4" id="KW-1185">Reference proteome</keyword>
<feature type="region of interest" description="Disordered" evidence="1">
    <location>
        <begin position="61"/>
        <end position="180"/>
    </location>
</feature>
<comment type="caution">
    <text evidence="3">The sequence shown here is derived from an EMBL/GenBank/DDBJ whole genome shotgun (WGS) entry which is preliminary data.</text>
</comment>
<evidence type="ECO:0000256" key="2">
    <source>
        <dbReference type="SAM" id="Phobius"/>
    </source>
</evidence>
<feature type="compositionally biased region" description="Low complexity" evidence="1">
    <location>
        <begin position="65"/>
        <end position="81"/>
    </location>
</feature>
<evidence type="ECO:0000313" key="4">
    <source>
        <dbReference type="Proteomes" id="UP001589646"/>
    </source>
</evidence>
<reference evidence="3 4" key="1">
    <citation type="submission" date="2024-09" db="EMBL/GenBank/DDBJ databases">
        <authorList>
            <person name="Sun Q."/>
            <person name="Mori K."/>
        </authorList>
    </citation>
    <scope>NUCLEOTIDE SEQUENCE [LARGE SCALE GENOMIC DNA]</scope>
    <source>
        <strain evidence="3 4">JCM 3323</strain>
    </source>
</reference>
<feature type="transmembrane region" description="Helical" evidence="2">
    <location>
        <begin position="26"/>
        <end position="50"/>
    </location>
</feature>
<accession>A0ABV5PXZ2</accession>
<keyword evidence="2" id="KW-0812">Transmembrane</keyword>